<feature type="region of interest" description="Disordered" evidence="2">
    <location>
        <begin position="62"/>
        <end position="89"/>
    </location>
</feature>
<dbReference type="InterPro" id="IPR011993">
    <property type="entry name" value="PH-like_dom_sf"/>
</dbReference>
<name>A0A0V0QHA0_PSEPJ</name>
<dbReference type="InterPro" id="IPR001849">
    <property type="entry name" value="PH_domain"/>
</dbReference>
<feature type="compositionally biased region" description="Low complexity" evidence="2">
    <location>
        <begin position="358"/>
        <end position="385"/>
    </location>
</feature>
<keyword evidence="5" id="KW-1185">Reference proteome</keyword>
<feature type="compositionally biased region" description="Low complexity" evidence="2">
    <location>
        <begin position="68"/>
        <end position="85"/>
    </location>
</feature>
<feature type="compositionally biased region" description="Acidic residues" evidence="2">
    <location>
        <begin position="310"/>
        <end position="331"/>
    </location>
</feature>
<protein>
    <recommendedName>
        <fullName evidence="3">PH domain-containing protein</fullName>
    </recommendedName>
</protein>
<reference evidence="4 5" key="1">
    <citation type="journal article" date="2015" name="Sci. Rep.">
        <title>Genome of the facultative scuticociliatosis pathogen Pseudocohnilembus persalinus provides insight into its virulence through horizontal gene transfer.</title>
        <authorList>
            <person name="Xiong J."/>
            <person name="Wang G."/>
            <person name="Cheng J."/>
            <person name="Tian M."/>
            <person name="Pan X."/>
            <person name="Warren A."/>
            <person name="Jiang C."/>
            <person name="Yuan D."/>
            <person name="Miao W."/>
        </authorList>
    </citation>
    <scope>NUCLEOTIDE SEQUENCE [LARGE SCALE GENOMIC DNA]</scope>
    <source>
        <strain evidence="4">36N120E</strain>
    </source>
</reference>
<dbReference type="Gene3D" id="2.30.29.30">
    <property type="entry name" value="Pleckstrin-homology domain (PH domain)/Phosphotyrosine-binding domain (PTB)"/>
    <property type="match status" value="1"/>
</dbReference>
<dbReference type="OrthoDB" id="626167at2759"/>
<keyword evidence="1" id="KW-0175">Coiled coil</keyword>
<dbReference type="PROSITE" id="PS50003">
    <property type="entry name" value="PH_DOMAIN"/>
    <property type="match status" value="1"/>
</dbReference>
<dbReference type="SUPFAM" id="SSF50729">
    <property type="entry name" value="PH domain-like"/>
    <property type="match status" value="1"/>
</dbReference>
<dbReference type="InterPro" id="IPR011990">
    <property type="entry name" value="TPR-like_helical_dom_sf"/>
</dbReference>
<dbReference type="EMBL" id="LDAU01000170">
    <property type="protein sequence ID" value="KRX01547.1"/>
    <property type="molecule type" value="Genomic_DNA"/>
</dbReference>
<feature type="compositionally biased region" description="Basic and acidic residues" evidence="2">
    <location>
        <begin position="450"/>
        <end position="488"/>
    </location>
</feature>
<feature type="compositionally biased region" description="Basic and acidic residues" evidence="2">
    <location>
        <begin position="158"/>
        <end position="184"/>
    </location>
</feature>
<feature type="region of interest" description="Disordered" evidence="2">
    <location>
        <begin position="297"/>
        <end position="424"/>
    </location>
</feature>
<dbReference type="Pfam" id="PF12807">
    <property type="entry name" value="eIF3_p135"/>
    <property type="match status" value="1"/>
</dbReference>
<evidence type="ECO:0000313" key="5">
    <source>
        <dbReference type="Proteomes" id="UP000054937"/>
    </source>
</evidence>
<accession>A0A0V0QHA0</accession>
<organism evidence="4 5">
    <name type="scientific">Pseudocohnilembus persalinus</name>
    <name type="common">Ciliate</name>
    <dbReference type="NCBI Taxonomy" id="266149"/>
    <lineage>
        <taxon>Eukaryota</taxon>
        <taxon>Sar</taxon>
        <taxon>Alveolata</taxon>
        <taxon>Ciliophora</taxon>
        <taxon>Intramacronucleata</taxon>
        <taxon>Oligohymenophorea</taxon>
        <taxon>Scuticociliatia</taxon>
        <taxon>Philasterida</taxon>
        <taxon>Pseudocohnilembidae</taxon>
        <taxon>Pseudocohnilembus</taxon>
    </lineage>
</organism>
<dbReference type="Proteomes" id="UP000054937">
    <property type="component" value="Unassembled WGS sequence"/>
</dbReference>
<feature type="region of interest" description="Disordered" evidence="2">
    <location>
        <begin position="450"/>
        <end position="519"/>
    </location>
</feature>
<comment type="caution">
    <text evidence="4">The sequence shown here is derived from an EMBL/GenBank/DDBJ whole genome shotgun (WGS) entry which is preliminary data.</text>
</comment>
<dbReference type="AlphaFoldDB" id="A0A0V0QHA0"/>
<feature type="compositionally biased region" description="Acidic residues" evidence="2">
    <location>
        <begin position="399"/>
        <end position="415"/>
    </location>
</feature>
<evidence type="ECO:0000259" key="3">
    <source>
        <dbReference type="PROSITE" id="PS50003"/>
    </source>
</evidence>
<dbReference type="InParanoid" id="A0A0V0QHA0"/>
<dbReference type="InterPro" id="IPR033646">
    <property type="entry name" value="CLU-central"/>
</dbReference>
<evidence type="ECO:0000256" key="2">
    <source>
        <dbReference type="SAM" id="MobiDB-lite"/>
    </source>
</evidence>
<dbReference type="SMART" id="SM00233">
    <property type="entry name" value="PH"/>
    <property type="match status" value="1"/>
</dbReference>
<feature type="compositionally biased region" description="Low complexity" evidence="2">
    <location>
        <begin position="493"/>
        <end position="512"/>
    </location>
</feature>
<evidence type="ECO:0000256" key="1">
    <source>
        <dbReference type="SAM" id="Coils"/>
    </source>
</evidence>
<proteinExistence type="predicted"/>
<evidence type="ECO:0000313" key="4">
    <source>
        <dbReference type="EMBL" id="KRX01547.1"/>
    </source>
</evidence>
<gene>
    <name evidence="4" type="ORF">PPERSA_01450</name>
</gene>
<dbReference type="Gene3D" id="1.25.40.10">
    <property type="entry name" value="Tetratricopeptide repeat domain"/>
    <property type="match status" value="1"/>
</dbReference>
<feature type="domain" description="PH" evidence="3">
    <location>
        <begin position="8"/>
        <end position="222"/>
    </location>
</feature>
<feature type="coiled-coil region" evidence="1">
    <location>
        <begin position="230"/>
        <end position="297"/>
    </location>
</feature>
<feature type="region of interest" description="Disordered" evidence="2">
    <location>
        <begin position="155"/>
        <end position="188"/>
    </location>
</feature>
<sequence>MDEILQARVQLEGILEKQSEKLKFFNERYVKLMTDVLFYYSEVPKNEMDKFKFQDLDSIQNGSDQIHNQTTNSSNISQSLQQQKQKQYKPKYGIRLNQIIDVVKMEEGKKKKELEQMFQIKFKKGDLIDYKNRKIKNIQVLLQEQEDQAQLFKNSYRQQDDIKQEKSRKKDQDNKNSKQKKEQKIVSQNHVNQRDKVLSWVFKCKSNIERNQWVMKILELKEQFQIVIPFRLYAQEIKEAEEREKQKQKEIEDKYLKNLKEDKQKKNKKQNEQFEDIDEDEEQLRAIEEFKNRYRKKKFEKSDQQTDNFGQDEEENDEEEEEDDDEYDDNDMSQQITYYRKNDPLIQAGLHLTKQEKQNQSVNVGKQNQQNNNQQTQLTKNNKNNDFFKKQDQIMEVSNSDEFESGEEDSQEEETDVKTLKSSLTQNRKSFKSDFLGTLSLSKLKQEKEEFLEKQKQEEIQKRKQEEQEKKRQLKLERKQEEKEKQLEEQQELLESYSSSSQHDSSQSSSNSFDSSNCSSQLENEQKIFEIHANLALQDEVLTDENDKRKKKGGEFEKQNVDQFFRLRQIQEDLQDEASSEQDQVIYDEQPKFNQNYSKQYQSINLNKKSYYLYDLKNIFPQNFDLELFFSQEQNNMLNLSLASYHNLNQNQNQQQHQNLNLKKLNMYVLKLRPSFILSQEFSLNPDFMYTISSDKELNEGIQQFNSNNSEENYQNYVQELTGENQNQNMKNQNYYHQKFVFQQIQQSQIEKMQLGVVCKQIRLQILNTFIQDLDNSIYIPISGHDLSHEIHRRGLNIKYLGIICKKCESIYVKKICRQEMIARCLKKVIQAKLTDYIINKEINSSKEEGKVDNNQVNQFRRNIQQFFEDKVLQNGNNKGENEENEDELLLNFTRDEHKQIKEEKIQSQSYDMNAVDLVTMSERANQKIQNLVFSRNKRDLQIKREEKLSDKSKFQEEDYKLKKDQKPQEQKQQRKEIIQMLKIKIIIQNQLYGEKCLENLDTQVQLAQIYYEDQQIEEAKQNARIILEKYKDIPYIQMVYGYCILIRCSLSNEDFQAIQNYCQQALQIIQFNLGGNHPISLEIYNTMVQCCTKLTDDEGIIFYLEKIEDCLKNSIGMNSEYYGDCILDIGDQLFKMEQVLQNLEVIQ</sequence>